<proteinExistence type="predicted"/>
<comment type="caution">
    <text evidence="1">The sequence shown here is derived from an EMBL/GenBank/DDBJ whole genome shotgun (WGS) entry which is preliminary data.</text>
</comment>
<dbReference type="EMBL" id="QBMN01000201">
    <property type="protein sequence ID" value="PZO34615.1"/>
    <property type="molecule type" value="Genomic_DNA"/>
</dbReference>
<evidence type="ECO:0000313" key="2">
    <source>
        <dbReference type="Proteomes" id="UP000249081"/>
    </source>
</evidence>
<evidence type="ECO:0000313" key="1">
    <source>
        <dbReference type="EMBL" id="PZO34615.1"/>
    </source>
</evidence>
<sequence>MSAAVGLGAFGLMGWRQSSRKLAGVESNRQAMAHDLTVHQAELERIKFSEARLRNANLNAFLYQGQAEEADVSTASKIALESKLARPEAVVTSPSIGQPAGQPFANGFSQPIAIDSSRAAYAPSHAPGSEPLDQLLKQLHQLSEQVEELRGRSGNRLAA</sequence>
<name>A0A2W4XJ66_9CYAN</name>
<protein>
    <submittedName>
        <fullName evidence="1">Uncharacterized protein</fullName>
    </submittedName>
</protein>
<gene>
    <name evidence="1" type="ORF">DCF17_20195</name>
</gene>
<organism evidence="1 2">
    <name type="scientific">Shackletoniella antarctica</name>
    <dbReference type="NCBI Taxonomy" id="268115"/>
    <lineage>
        <taxon>Bacteria</taxon>
        <taxon>Bacillati</taxon>
        <taxon>Cyanobacteriota</taxon>
        <taxon>Cyanophyceae</taxon>
        <taxon>Oculatellales</taxon>
        <taxon>Oculatellaceae</taxon>
        <taxon>Shackletoniella</taxon>
    </lineage>
</organism>
<reference evidence="1 2" key="2">
    <citation type="submission" date="2018-06" db="EMBL/GenBank/DDBJ databases">
        <title>Metagenomic assembly of (sub)arctic Cyanobacteria and their associated microbiome from non-axenic cultures.</title>
        <authorList>
            <person name="Baurain D."/>
        </authorList>
    </citation>
    <scope>NUCLEOTIDE SEQUENCE [LARGE SCALE GENOMIC DNA]</scope>
    <source>
        <strain evidence="1">ULC041bin1</strain>
    </source>
</reference>
<accession>A0A2W4XJ66</accession>
<reference evidence="2" key="1">
    <citation type="submission" date="2018-04" db="EMBL/GenBank/DDBJ databases">
        <authorList>
            <person name="Cornet L."/>
        </authorList>
    </citation>
    <scope>NUCLEOTIDE SEQUENCE [LARGE SCALE GENOMIC DNA]</scope>
</reference>
<dbReference type="Proteomes" id="UP000249081">
    <property type="component" value="Unassembled WGS sequence"/>
</dbReference>
<dbReference type="AlphaFoldDB" id="A0A2W4XJ66"/>